<dbReference type="InterPro" id="IPR006045">
    <property type="entry name" value="Cupin_1"/>
</dbReference>
<evidence type="ECO:0000256" key="2">
    <source>
        <dbReference type="ARBA" id="ARBA00007456"/>
    </source>
</evidence>
<comment type="subcellular location">
    <subcellularLocation>
        <location evidence="1">Secreted</location>
    </subcellularLocation>
</comment>
<dbReference type="Pfam" id="PF00190">
    <property type="entry name" value="Cupin_1"/>
    <property type="match status" value="1"/>
</dbReference>
<dbReference type="EMBL" id="MSFO01000003">
    <property type="protein sequence ID" value="PLB50877.1"/>
    <property type="molecule type" value="Genomic_DNA"/>
</dbReference>
<keyword evidence="6" id="KW-0732">Signal</keyword>
<evidence type="ECO:0000256" key="4">
    <source>
        <dbReference type="ARBA" id="ARBA00022723"/>
    </source>
</evidence>
<keyword evidence="5" id="KW-0464">Manganese</keyword>
<feature type="signal peptide" evidence="6">
    <location>
        <begin position="1"/>
        <end position="23"/>
    </location>
</feature>
<organism evidence="8 9">
    <name type="scientific">Aspergillus steynii IBT 23096</name>
    <dbReference type="NCBI Taxonomy" id="1392250"/>
    <lineage>
        <taxon>Eukaryota</taxon>
        <taxon>Fungi</taxon>
        <taxon>Dikarya</taxon>
        <taxon>Ascomycota</taxon>
        <taxon>Pezizomycotina</taxon>
        <taxon>Eurotiomycetes</taxon>
        <taxon>Eurotiomycetidae</taxon>
        <taxon>Eurotiales</taxon>
        <taxon>Aspergillaceae</taxon>
        <taxon>Aspergillus</taxon>
        <taxon>Aspergillus subgen. Circumdati</taxon>
    </lineage>
</organism>
<sequence>MLPQSIVCSVVAVMLALALPAKAAPQPISQRSTPELSRTAQLKLADSSTERYQLLPNNEDFIFKVTPDGDPVATSKNFPALTGVGASFSIGQLPACSMAFLHLHPRATELFSLSSGHILSEMVPEVAAVDSKGNQRTIRVELEPGMVTIYPAGSFHTQVNPDCEPANFTAAFNSDEFAVGLVARQTLSLSDGVIARTFGQSIAGEDIEKVREAIPTSMAIKVEECLKKCGKEKRQT</sequence>
<protein>
    <submittedName>
        <fullName evidence="8">Putative spherulin</fullName>
    </submittedName>
</protein>
<gene>
    <name evidence="8" type="ORF">P170DRAFT_474426</name>
</gene>
<evidence type="ECO:0000256" key="1">
    <source>
        <dbReference type="ARBA" id="ARBA00004613"/>
    </source>
</evidence>
<evidence type="ECO:0000256" key="5">
    <source>
        <dbReference type="ARBA" id="ARBA00023211"/>
    </source>
</evidence>
<dbReference type="VEuPathDB" id="FungiDB:P170DRAFT_474426"/>
<dbReference type="SMART" id="SM00835">
    <property type="entry name" value="Cupin_1"/>
    <property type="match status" value="1"/>
</dbReference>
<dbReference type="InterPro" id="IPR011051">
    <property type="entry name" value="RmlC_Cupin_sf"/>
</dbReference>
<dbReference type="RefSeq" id="XP_024706179.1">
    <property type="nucleotide sequence ID" value="XM_024853138.1"/>
</dbReference>
<evidence type="ECO:0000256" key="3">
    <source>
        <dbReference type="ARBA" id="ARBA00022525"/>
    </source>
</evidence>
<evidence type="ECO:0000313" key="9">
    <source>
        <dbReference type="Proteomes" id="UP000234275"/>
    </source>
</evidence>
<dbReference type="SUPFAM" id="SSF51182">
    <property type="entry name" value="RmlC-like cupins"/>
    <property type="match status" value="1"/>
</dbReference>
<dbReference type="AlphaFoldDB" id="A0A2I2GDI8"/>
<keyword evidence="9" id="KW-1185">Reference proteome</keyword>
<dbReference type="Gene3D" id="2.60.120.10">
    <property type="entry name" value="Jelly Rolls"/>
    <property type="match status" value="1"/>
</dbReference>
<dbReference type="FunFam" id="2.60.120.10:FF:000150">
    <property type="entry name" value="Spherulin, putative"/>
    <property type="match status" value="1"/>
</dbReference>
<reference evidence="8 9" key="1">
    <citation type="submission" date="2016-12" db="EMBL/GenBank/DDBJ databases">
        <title>The genomes of Aspergillus section Nigri reveals drivers in fungal speciation.</title>
        <authorList>
            <consortium name="DOE Joint Genome Institute"/>
            <person name="Vesth T.C."/>
            <person name="Nybo J."/>
            <person name="Theobald S."/>
            <person name="Brandl J."/>
            <person name="Frisvad J.C."/>
            <person name="Nielsen K.F."/>
            <person name="Lyhne E.K."/>
            <person name="Kogle M.E."/>
            <person name="Kuo A."/>
            <person name="Riley R."/>
            <person name="Clum A."/>
            <person name="Nolan M."/>
            <person name="Lipzen A."/>
            <person name="Salamov A."/>
            <person name="Henrissat B."/>
            <person name="Wiebenga A."/>
            <person name="De Vries R.P."/>
            <person name="Grigoriev I.V."/>
            <person name="Mortensen U.H."/>
            <person name="Andersen M.R."/>
            <person name="Baker S.E."/>
        </authorList>
    </citation>
    <scope>NUCLEOTIDE SEQUENCE [LARGE SCALE GENOMIC DNA]</scope>
    <source>
        <strain evidence="8 9">IBT 23096</strain>
    </source>
</reference>
<dbReference type="GO" id="GO:0005576">
    <property type="term" value="C:extracellular region"/>
    <property type="evidence" value="ECO:0007669"/>
    <property type="project" value="UniProtKB-SubCell"/>
</dbReference>
<dbReference type="InterPro" id="IPR014710">
    <property type="entry name" value="RmlC-like_jellyroll"/>
</dbReference>
<evidence type="ECO:0000256" key="6">
    <source>
        <dbReference type="SAM" id="SignalP"/>
    </source>
</evidence>
<dbReference type="InterPro" id="IPR001929">
    <property type="entry name" value="Germin"/>
</dbReference>
<dbReference type="GeneID" id="36560836"/>
<evidence type="ECO:0000313" key="8">
    <source>
        <dbReference type="EMBL" id="PLB50877.1"/>
    </source>
</evidence>
<feature type="domain" description="Cupin type-1" evidence="7">
    <location>
        <begin position="63"/>
        <end position="208"/>
    </location>
</feature>
<keyword evidence="3" id="KW-0964">Secreted</keyword>
<dbReference type="STRING" id="1392250.A0A2I2GDI8"/>
<comment type="caution">
    <text evidence="8">The sequence shown here is derived from an EMBL/GenBank/DDBJ whole genome shotgun (WGS) entry which is preliminary data.</text>
</comment>
<keyword evidence="4" id="KW-0479">Metal-binding</keyword>
<proteinExistence type="inferred from homology"/>
<comment type="similarity">
    <text evidence="2">Belongs to the germin family.</text>
</comment>
<feature type="chain" id="PRO_5014154600" evidence="6">
    <location>
        <begin position="24"/>
        <end position="236"/>
    </location>
</feature>
<dbReference type="Proteomes" id="UP000234275">
    <property type="component" value="Unassembled WGS sequence"/>
</dbReference>
<dbReference type="CDD" id="cd02241">
    <property type="entry name" value="cupin_OxOx"/>
    <property type="match status" value="1"/>
</dbReference>
<name>A0A2I2GDI8_9EURO</name>
<accession>A0A2I2GDI8</accession>
<evidence type="ECO:0000259" key="7">
    <source>
        <dbReference type="SMART" id="SM00835"/>
    </source>
</evidence>
<dbReference type="GO" id="GO:0030145">
    <property type="term" value="F:manganese ion binding"/>
    <property type="evidence" value="ECO:0007669"/>
    <property type="project" value="InterPro"/>
</dbReference>
<dbReference type="PANTHER" id="PTHR31238">
    <property type="entry name" value="GERMIN-LIKE PROTEIN SUBFAMILY 3 MEMBER 3"/>
    <property type="match status" value="1"/>
</dbReference>
<dbReference type="OrthoDB" id="1921208at2759"/>